<gene>
    <name evidence="1" type="ORF">NM208_g17213</name>
</gene>
<evidence type="ECO:0000313" key="2">
    <source>
        <dbReference type="Proteomes" id="UP001148629"/>
    </source>
</evidence>
<accession>A0ACC1RAM6</accession>
<protein>
    <submittedName>
        <fullName evidence="1">Uncharacterized protein</fullName>
    </submittedName>
</protein>
<name>A0ACC1RAM6_9HYPO</name>
<keyword evidence="2" id="KW-1185">Reference proteome</keyword>
<dbReference type="Proteomes" id="UP001148629">
    <property type="component" value="Unassembled WGS sequence"/>
</dbReference>
<dbReference type="EMBL" id="JANRMS010005994">
    <property type="protein sequence ID" value="KAJ3500149.1"/>
    <property type="molecule type" value="Genomic_DNA"/>
</dbReference>
<sequence length="130" mass="14112">MQMPQSIGICADQAENVPTAASLICPLLLATESWRWPAGHLARWDLRISPPLGAVDDRRPSSYSSIGDIPPHLTSHPKPCIKSSSSQSAGFGAQIGWEFRDASLGLGRDASRVASRPSRHTEDWIDKHAT</sequence>
<organism evidence="1 2">
    <name type="scientific">Fusarium decemcellulare</name>
    <dbReference type="NCBI Taxonomy" id="57161"/>
    <lineage>
        <taxon>Eukaryota</taxon>
        <taxon>Fungi</taxon>
        <taxon>Dikarya</taxon>
        <taxon>Ascomycota</taxon>
        <taxon>Pezizomycotina</taxon>
        <taxon>Sordariomycetes</taxon>
        <taxon>Hypocreomycetidae</taxon>
        <taxon>Hypocreales</taxon>
        <taxon>Nectriaceae</taxon>
        <taxon>Fusarium</taxon>
        <taxon>Fusarium decemcellulare species complex</taxon>
    </lineage>
</organism>
<proteinExistence type="predicted"/>
<comment type="caution">
    <text evidence="1">The sequence shown here is derived from an EMBL/GenBank/DDBJ whole genome shotgun (WGS) entry which is preliminary data.</text>
</comment>
<evidence type="ECO:0000313" key="1">
    <source>
        <dbReference type="EMBL" id="KAJ3500149.1"/>
    </source>
</evidence>
<reference evidence="1" key="1">
    <citation type="submission" date="2022-08" db="EMBL/GenBank/DDBJ databases">
        <title>Genome Sequence of Fusarium decemcellulare.</title>
        <authorList>
            <person name="Buettner E."/>
        </authorList>
    </citation>
    <scope>NUCLEOTIDE SEQUENCE</scope>
    <source>
        <strain evidence="1">Babe19</strain>
    </source>
</reference>